<comment type="subcellular location">
    <subcellularLocation>
        <location evidence="2">Chromosome</location>
        <location evidence="2">Centromere</location>
        <location evidence="2">Kinetochore</location>
    </subcellularLocation>
    <subcellularLocation>
        <location evidence="1">Nucleus</location>
    </subcellularLocation>
</comment>
<gene>
    <name evidence="10" type="ORF">DM02DRAFT_608876</name>
</gene>
<dbReference type="GO" id="GO:0007059">
    <property type="term" value="P:chromosome segregation"/>
    <property type="evidence" value="ECO:0007669"/>
    <property type="project" value="TreeGrafter"/>
</dbReference>
<keyword evidence="11" id="KW-1185">Reference proteome</keyword>
<dbReference type="PANTHER" id="PTHR48122:SF1">
    <property type="entry name" value="CENTROMERE PROTEIN H"/>
    <property type="match status" value="1"/>
</dbReference>
<evidence type="ECO:0000256" key="5">
    <source>
        <dbReference type="ARBA" id="ARBA00023242"/>
    </source>
</evidence>
<dbReference type="InterPro" id="IPR040034">
    <property type="entry name" value="CENP-H"/>
</dbReference>
<evidence type="ECO:0000313" key="10">
    <source>
        <dbReference type="EMBL" id="PVI07329.1"/>
    </source>
</evidence>
<keyword evidence="8" id="KW-0175">Coiled coil</keyword>
<organism evidence="10 11">
    <name type="scientific">Periconia macrospinosa</name>
    <dbReference type="NCBI Taxonomy" id="97972"/>
    <lineage>
        <taxon>Eukaryota</taxon>
        <taxon>Fungi</taxon>
        <taxon>Dikarya</taxon>
        <taxon>Ascomycota</taxon>
        <taxon>Pezizomycotina</taxon>
        <taxon>Dothideomycetes</taxon>
        <taxon>Pleosporomycetidae</taxon>
        <taxon>Pleosporales</taxon>
        <taxon>Massarineae</taxon>
        <taxon>Periconiaceae</taxon>
        <taxon>Periconia</taxon>
    </lineage>
</organism>
<protein>
    <recommendedName>
        <fullName evidence="9">Centromere protein H C-terminal domain-containing protein</fullName>
    </recommendedName>
</protein>
<keyword evidence="5" id="KW-0539">Nucleus</keyword>
<dbReference type="EMBL" id="KZ805304">
    <property type="protein sequence ID" value="PVI07329.1"/>
    <property type="molecule type" value="Genomic_DNA"/>
</dbReference>
<dbReference type="InterPro" id="IPR008426">
    <property type="entry name" value="CENP-H_C"/>
</dbReference>
<dbReference type="STRING" id="97972.A0A2V1EBB5"/>
<evidence type="ECO:0000259" key="9">
    <source>
        <dbReference type="Pfam" id="PF05837"/>
    </source>
</evidence>
<evidence type="ECO:0000256" key="4">
    <source>
        <dbReference type="ARBA" id="ARBA00022838"/>
    </source>
</evidence>
<dbReference type="OrthoDB" id="2274804at2759"/>
<sequence length="253" mass="28081">MAATQDVIMTDGAAETKTVASDLSSLLHTPHSDAFAFSDLEERVLQLYDQLRELELQRSLIKAHESAHVPDTSALSDDELQEQLITAQRDAMDAKAKFEIRNRVSHNVLVMDPVLKAVHGGEDGDFLEKRMLPLIHESDTLSMVHGSLSSQLASTTRALGEAEQGNISANKGNRDLSQTYLALAEDLKGQSTEDIQDPQMRKQVQIAEKELKESRKRMRTLKGVLSAMIVGSGINWAEDEVLRELVMDDEEDD</sequence>
<dbReference type="GO" id="GO:0005634">
    <property type="term" value="C:nucleus"/>
    <property type="evidence" value="ECO:0007669"/>
    <property type="project" value="UniProtKB-SubCell"/>
</dbReference>
<evidence type="ECO:0000256" key="2">
    <source>
        <dbReference type="ARBA" id="ARBA00004629"/>
    </source>
</evidence>
<keyword evidence="4" id="KW-0995">Kinetochore</keyword>
<proteinExistence type="inferred from homology"/>
<evidence type="ECO:0000256" key="6">
    <source>
        <dbReference type="ARBA" id="ARBA00023328"/>
    </source>
</evidence>
<comment type="similarity">
    <text evidence="7">Belongs to the CENP-H/MCM16 family.</text>
</comment>
<evidence type="ECO:0000256" key="1">
    <source>
        <dbReference type="ARBA" id="ARBA00004123"/>
    </source>
</evidence>
<evidence type="ECO:0000256" key="8">
    <source>
        <dbReference type="SAM" id="Coils"/>
    </source>
</evidence>
<evidence type="ECO:0000313" key="11">
    <source>
        <dbReference type="Proteomes" id="UP000244855"/>
    </source>
</evidence>
<keyword evidence="6" id="KW-0137">Centromere</keyword>
<reference evidence="10 11" key="1">
    <citation type="journal article" date="2018" name="Sci. Rep.">
        <title>Comparative genomics provides insights into the lifestyle and reveals functional heterogeneity of dark septate endophytic fungi.</title>
        <authorList>
            <person name="Knapp D.G."/>
            <person name="Nemeth J.B."/>
            <person name="Barry K."/>
            <person name="Hainaut M."/>
            <person name="Henrissat B."/>
            <person name="Johnson J."/>
            <person name="Kuo A."/>
            <person name="Lim J.H.P."/>
            <person name="Lipzen A."/>
            <person name="Nolan M."/>
            <person name="Ohm R.A."/>
            <person name="Tamas L."/>
            <person name="Grigoriev I.V."/>
            <person name="Spatafora J.W."/>
            <person name="Nagy L.G."/>
            <person name="Kovacs G.M."/>
        </authorList>
    </citation>
    <scope>NUCLEOTIDE SEQUENCE [LARGE SCALE GENOMIC DNA]</scope>
    <source>
        <strain evidence="10 11">DSE2036</strain>
    </source>
</reference>
<dbReference type="Proteomes" id="UP000244855">
    <property type="component" value="Unassembled WGS sequence"/>
</dbReference>
<name>A0A2V1EBB5_9PLEO</name>
<feature type="domain" description="Centromere protein H C-terminal" evidence="9">
    <location>
        <begin position="42"/>
        <end position="250"/>
    </location>
</feature>
<dbReference type="GO" id="GO:0007052">
    <property type="term" value="P:mitotic spindle organization"/>
    <property type="evidence" value="ECO:0007669"/>
    <property type="project" value="TreeGrafter"/>
</dbReference>
<feature type="coiled-coil region" evidence="8">
    <location>
        <begin position="37"/>
        <end position="97"/>
    </location>
</feature>
<evidence type="ECO:0000256" key="3">
    <source>
        <dbReference type="ARBA" id="ARBA00022454"/>
    </source>
</evidence>
<dbReference type="GO" id="GO:0000776">
    <property type="term" value="C:kinetochore"/>
    <property type="evidence" value="ECO:0007669"/>
    <property type="project" value="UniProtKB-KW"/>
</dbReference>
<keyword evidence="3" id="KW-0158">Chromosome</keyword>
<dbReference type="AlphaFoldDB" id="A0A2V1EBB5"/>
<accession>A0A2V1EBB5</accession>
<dbReference type="PANTHER" id="PTHR48122">
    <property type="entry name" value="CENTROMERE PROTEIN H"/>
    <property type="match status" value="1"/>
</dbReference>
<evidence type="ECO:0000256" key="7">
    <source>
        <dbReference type="ARBA" id="ARBA00025735"/>
    </source>
</evidence>
<dbReference type="GO" id="GO:0051382">
    <property type="term" value="P:kinetochore assembly"/>
    <property type="evidence" value="ECO:0007669"/>
    <property type="project" value="InterPro"/>
</dbReference>
<dbReference type="Pfam" id="PF05837">
    <property type="entry name" value="CENP-H"/>
    <property type="match status" value="1"/>
</dbReference>
<dbReference type="GO" id="GO:0043515">
    <property type="term" value="F:kinetochore binding"/>
    <property type="evidence" value="ECO:0007669"/>
    <property type="project" value="TreeGrafter"/>
</dbReference>